<sequence length="334" mass="38564">MVGTAKFTKTNNLRHLLAYSSFKNYLLVTNNCYLLPSTSNFIFNPTRFLRTKIPKEEEKNASEAEKNAQTKSFGGGFQEELIKELRKDYYYAVNPSPSAKHETLDSKKFDEIRTKVISRLIEKGKNGHLKYLGEDFRKDLVTVHKKIGMERIEKSLSSVLYFILGGLLYKLYTYYAKWNVSKAQDQFTFHLNDPAVNFDDFASAYLADSSVKQIIHYSAQKKAVALLDSEPPSAAENYMSMQSQKKMITVNLDRAGLDDWNRFRNEIIIKIDQLNKGASEKKHLLVEEYKAPPSSFRITFILLLTVVIIAMEIRRKVAIYHLKRWIKKPTSTRS</sequence>
<keyword evidence="2" id="KW-1185">Reference proteome</keyword>
<feature type="transmembrane region" description="Helical" evidence="1">
    <location>
        <begin position="294"/>
        <end position="313"/>
    </location>
</feature>
<dbReference type="AlphaFoldDB" id="A0A915DSQ2"/>
<evidence type="ECO:0000256" key="1">
    <source>
        <dbReference type="SAM" id="Phobius"/>
    </source>
</evidence>
<feature type="transmembrane region" description="Helical" evidence="1">
    <location>
        <begin position="155"/>
        <end position="172"/>
    </location>
</feature>
<keyword evidence="1" id="KW-0472">Membrane</keyword>
<name>A0A915DSQ2_9BILA</name>
<accession>A0A915DSQ2</accession>
<organism evidence="2 3">
    <name type="scientific">Ditylenchus dipsaci</name>
    <dbReference type="NCBI Taxonomy" id="166011"/>
    <lineage>
        <taxon>Eukaryota</taxon>
        <taxon>Metazoa</taxon>
        <taxon>Ecdysozoa</taxon>
        <taxon>Nematoda</taxon>
        <taxon>Chromadorea</taxon>
        <taxon>Rhabditida</taxon>
        <taxon>Tylenchina</taxon>
        <taxon>Tylenchomorpha</taxon>
        <taxon>Sphaerularioidea</taxon>
        <taxon>Anguinidae</taxon>
        <taxon>Anguininae</taxon>
        <taxon>Ditylenchus</taxon>
    </lineage>
</organism>
<dbReference type="Proteomes" id="UP000887574">
    <property type="component" value="Unplaced"/>
</dbReference>
<reference evidence="3" key="1">
    <citation type="submission" date="2022-11" db="UniProtKB">
        <authorList>
            <consortium name="WormBaseParasite"/>
        </authorList>
    </citation>
    <scope>IDENTIFICATION</scope>
</reference>
<dbReference type="WBParaSite" id="jg23252.2">
    <property type="protein sequence ID" value="jg23252.2"/>
    <property type="gene ID" value="jg23252"/>
</dbReference>
<protein>
    <submittedName>
        <fullName evidence="3">GOLD domain-containing protein</fullName>
    </submittedName>
</protein>
<keyword evidence="1" id="KW-1133">Transmembrane helix</keyword>
<proteinExistence type="predicted"/>
<evidence type="ECO:0000313" key="3">
    <source>
        <dbReference type="WBParaSite" id="jg23252.2"/>
    </source>
</evidence>
<keyword evidence="1" id="KW-0812">Transmembrane</keyword>
<evidence type="ECO:0000313" key="2">
    <source>
        <dbReference type="Proteomes" id="UP000887574"/>
    </source>
</evidence>